<dbReference type="SUPFAM" id="SSF48452">
    <property type="entry name" value="TPR-like"/>
    <property type="match status" value="1"/>
</dbReference>
<dbReference type="Gene3D" id="1.25.40.10">
    <property type="entry name" value="Tetratricopeptide repeat domain"/>
    <property type="match status" value="1"/>
</dbReference>
<dbReference type="OrthoDB" id="18657at2"/>
<reference evidence="2 3" key="1">
    <citation type="journal article" date="2014" name="Syst. Appl. Microbiol.">
        <title>Evidence for the existence of two new members of the family Chlamydiaceae and proposal of Chlamydia avium sp. nov. and Chlamydia gallinacea sp. nov.</title>
        <authorList>
            <person name="Sachse K."/>
            <person name="Laroucau K."/>
            <person name="Riege K."/>
            <person name="Wehner S."/>
            <person name="Dilcher M."/>
            <person name="Creasy H.H."/>
            <person name="Weidmann M."/>
            <person name="Myers G."/>
            <person name="Vorimore F."/>
            <person name="Vicari N."/>
            <person name="Magnino S."/>
            <person name="Liebler-Tenorio E."/>
            <person name="Ruettger A."/>
            <person name="Bavoil P.M."/>
            <person name="Hufert F.T."/>
            <person name="Rossello-Mora R."/>
            <person name="Marz M."/>
        </authorList>
    </citation>
    <scope>NUCLEOTIDE SEQUENCE [LARGE SCALE GENOMIC DNA]</scope>
    <source>
        <strain evidence="2 3">08-1274/3</strain>
    </source>
</reference>
<dbReference type="RefSeq" id="WP_021828911.1">
    <property type="nucleotide sequence ID" value="NZ_CP015840.1"/>
</dbReference>
<dbReference type="Proteomes" id="UP000019147">
    <property type="component" value="Chromosome"/>
</dbReference>
<dbReference type="EMBL" id="CP015840">
    <property type="protein sequence ID" value="ANG66210.1"/>
    <property type="molecule type" value="Genomic_DNA"/>
</dbReference>
<feature type="transmembrane region" description="Helical" evidence="1">
    <location>
        <begin position="30"/>
        <end position="51"/>
    </location>
</feature>
<dbReference type="KEGG" id="cgz:M787_002630"/>
<evidence type="ECO:0000313" key="3">
    <source>
        <dbReference type="Proteomes" id="UP000019147"/>
    </source>
</evidence>
<dbReference type="InterPro" id="IPR011990">
    <property type="entry name" value="TPR-like_helical_dom_sf"/>
</dbReference>
<accession>A0A173DZ60</accession>
<keyword evidence="1" id="KW-0812">Transmembrane</keyword>
<protein>
    <submittedName>
        <fullName evidence="2">Uncharacterized protein</fullName>
    </submittedName>
</protein>
<proteinExistence type="predicted"/>
<feature type="transmembrane region" description="Helical" evidence="1">
    <location>
        <begin position="57"/>
        <end position="80"/>
    </location>
</feature>
<dbReference type="eggNOG" id="COG0457">
    <property type="taxonomic scope" value="Bacteria"/>
</dbReference>
<name>A0A173DZ60_9CHLA</name>
<evidence type="ECO:0000256" key="1">
    <source>
        <dbReference type="SAM" id="Phobius"/>
    </source>
</evidence>
<dbReference type="GeneID" id="81478199"/>
<gene>
    <name evidence="2" type="ORF">M787_002630</name>
</gene>
<organism evidence="2 3">
    <name type="scientific">Chlamydia gallinacea 08-1274/3</name>
    <dbReference type="NCBI Taxonomy" id="1143323"/>
    <lineage>
        <taxon>Bacteria</taxon>
        <taxon>Pseudomonadati</taxon>
        <taxon>Chlamydiota</taxon>
        <taxon>Chlamydiia</taxon>
        <taxon>Chlamydiales</taxon>
        <taxon>Chlamydiaceae</taxon>
        <taxon>Chlamydia/Chlamydophila group</taxon>
        <taxon>Chlamydia</taxon>
    </lineage>
</organism>
<keyword evidence="1" id="KW-0472">Membrane</keyword>
<sequence length="335" mass="39052">MKRYDALSTLETLCKKTHKKLRSYLIRHSLLIFGCLILMTIELGVFLYFFLFSGKTLVPAFCLACFFLTLFICLVIRLYLLSGKPDFLESLANEYLDSSQELFTGKPNVVEEQTHRASSATKLAIDLQNQEYALLSHVLTFLPQHDFLRKFSCFCFWKDYFLFRECLLQKAVEAYIKVVQSIPVDLGAHVSLADAYVALSGLYADPRKYPEFDANYWIPPGRYGEDVQEKFFSTAKRAIEEFKILNEYAPGNAWVHAQLAYSYHDLQMPLEEIYEYEMILKVKPADVEIMTKLGILYFQQGMNAKGLRIYEELKKRDYKKSRKLIKFYGIDYNSH</sequence>
<dbReference type="AlphaFoldDB" id="A0A173DZ60"/>
<keyword evidence="1" id="KW-1133">Transmembrane helix</keyword>
<evidence type="ECO:0000313" key="2">
    <source>
        <dbReference type="EMBL" id="ANG66210.1"/>
    </source>
</evidence>
<dbReference type="STRING" id="1143323.M787_002630"/>